<dbReference type="RefSeq" id="WP_130630134.1">
    <property type="nucleotide sequence ID" value="NZ_CP036164.1"/>
</dbReference>
<dbReference type="Proteomes" id="UP000290408">
    <property type="component" value="Chromosome"/>
</dbReference>
<proteinExistence type="predicted"/>
<reference evidence="2 3" key="1">
    <citation type="submission" date="2019-02" db="EMBL/GenBank/DDBJ databases">
        <title>Genomic data mining of an Antarctic deep-sea actinobacterium, Janibacterlimosus P3-3-X1.</title>
        <authorList>
            <person name="Liao L."/>
            <person name="Chen B."/>
        </authorList>
    </citation>
    <scope>NUCLEOTIDE SEQUENCE [LARGE SCALE GENOMIC DNA]</scope>
    <source>
        <strain evidence="2 3">P3-3-X1</strain>
    </source>
</reference>
<feature type="chain" id="PRO_5020288066" description="DUF4232 domain-containing protein" evidence="1">
    <location>
        <begin position="37"/>
        <end position="177"/>
    </location>
</feature>
<name>A0A4P6MV99_9MICO</name>
<dbReference type="OrthoDB" id="4871841at2"/>
<gene>
    <name evidence="2" type="ORF">EXU32_12110</name>
</gene>
<protein>
    <recommendedName>
        <fullName evidence="4">DUF4232 domain-containing protein</fullName>
    </recommendedName>
</protein>
<dbReference type="AlphaFoldDB" id="A0A4P6MV99"/>
<keyword evidence="1" id="KW-0732">Signal</keyword>
<evidence type="ECO:0000256" key="1">
    <source>
        <dbReference type="SAM" id="SignalP"/>
    </source>
</evidence>
<dbReference type="EMBL" id="CP036164">
    <property type="protein sequence ID" value="QBF46929.1"/>
    <property type="molecule type" value="Genomic_DNA"/>
</dbReference>
<dbReference type="PROSITE" id="PS51318">
    <property type="entry name" value="TAT"/>
    <property type="match status" value="1"/>
</dbReference>
<sequence>MSKDITTSGPSRRSIAKGAAWAVPAISVAAAAPSLAASDLPVCAAGTALDITVESCDIVGLLQPTTYFRVTNPADSGCTLPMGVPLTLATSGVAGIDVAGLTLINADVLFTSTGAATTQKALAPGEYVDVRVITAGINVSLLGRWTLSTPGSAPASFTQTANVSLSGEAIASICATL</sequence>
<evidence type="ECO:0000313" key="2">
    <source>
        <dbReference type="EMBL" id="QBF46929.1"/>
    </source>
</evidence>
<dbReference type="KEGG" id="jli:EXU32_12110"/>
<feature type="signal peptide" evidence="1">
    <location>
        <begin position="1"/>
        <end position="36"/>
    </location>
</feature>
<evidence type="ECO:0008006" key="4">
    <source>
        <dbReference type="Google" id="ProtNLM"/>
    </source>
</evidence>
<dbReference type="InterPro" id="IPR006311">
    <property type="entry name" value="TAT_signal"/>
</dbReference>
<accession>A0A4P6MV99</accession>
<keyword evidence="3" id="KW-1185">Reference proteome</keyword>
<evidence type="ECO:0000313" key="3">
    <source>
        <dbReference type="Proteomes" id="UP000290408"/>
    </source>
</evidence>
<organism evidence="2 3">
    <name type="scientific">Janibacter limosus</name>
    <dbReference type="NCBI Taxonomy" id="53458"/>
    <lineage>
        <taxon>Bacteria</taxon>
        <taxon>Bacillati</taxon>
        <taxon>Actinomycetota</taxon>
        <taxon>Actinomycetes</taxon>
        <taxon>Micrococcales</taxon>
        <taxon>Intrasporangiaceae</taxon>
        <taxon>Janibacter</taxon>
    </lineage>
</organism>